<accession>A0A168E0E3</accession>
<evidence type="ECO:0000313" key="2">
    <source>
        <dbReference type="EMBL" id="KZZ98289.1"/>
    </source>
</evidence>
<gene>
    <name evidence="2" type="ORF">AAL_02807</name>
</gene>
<dbReference type="OrthoDB" id="4221926at2759"/>
<name>A0A168E0E3_9HYPO</name>
<dbReference type="AlphaFoldDB" id="A0A168E0E3"/>
<comment type="caution">
    <text evidence="2">The sequence shown here is derived from an EMBL/GenBank/DDBJ whole genome shotgun (WGS) entry which is preliminary data.</text>
</comment>
<evidence type="ECO:0008006" key="4">
    <source>
        <dbReference type="Google" id="ProtNLM"/>
    </source>
</evidence>
<feature type="signal peptide" evidence="1">
    <location>
        <begin position="1"/>
        <end position="32"/>
    </location>
</feature>
<organism evidence="2 3">
    <name type="scientific">Moelleriella libera RCEF 2490</name>
    <dbReference type="NCBI Taxonomy" id="1081109"/>
    <lineage>
        <taxon>Eukaryota</taxon>
        <taxon>Fungi</taxon>
        <taxon>Dikarya</taxon>
        <taxon>Ascomycota</taxon>
        <taxon>Pezizomycotina</taxon>
        <taxon>Sordariomycetes</taxon>
        <taxon>Hypocreomycetidae</taxon>
        <taxon>Hypocreales</taxon>
        <taxon>Clavicipitaceae</taxon>
        <taxon>Moelleriella</taxon>
    </lineage>
</organism>
<dbReference type="EMBL" id="AZGY01000005">
    <property type="protein sequence ID" value="KZZ98289.1"/>
    <property type="molecule type" value="Genomic_DNA"/>
</dbReference>
<protein>
    <recommendedName>
        <fullName evidence="4">Concanavalin A-like lectin/glucanase</fullName>
    </recommendedName>
</protein>
<reference evidence="2 3" key="1">
    <citation type="journal article" date="2016" name="Genome Biol. Evol.">
        <title>Divergent and convergent evolution of fungal pathogenicity.</title>
        <authorList>
            <person name="Shang Y."/>
            <person name="Xiao G."/>
            <person name="Zheng P."/>
            <person name="Cen K."/>
            <person name="Zhan S."/>
            <person name="Wang C."/>
        </authorList>
    </citation>
    <scope>NUCLEOTIDE SEQUENCE [LARGE SCALE GENOMIC DNA]</scope>
    <source>
        <strain evidence="2 3">RCEF 2490</strain>
    </source>
</reference>
<keyword evidence="1" id="KW-0732">Signal</keyword>
<sequence>MLLASPFSLPLPFLLLRLLVVLQSCFLRTCRAANTPVQPGPWKPISPSFSAQTCAGGSITNNNIFHLPASPNGDTSGPGCANGHLRAERRYHDDYPSSGTGTGKHQFAGSFTITSFSGDRIAIKQTFHGSQGPFFLLAVRRDGTLYSVEGGAVIAPAGVAGVGRRVTVNTVHDLAARRYSVYVNGQERFRQDDAPAGGSFYDKIGSYVTSSGTGGMTIRWDDVAFWTQ</sequence>
<evidence type="ECO:0000313" key="3">
    <source>
        <dbReference type="Proteomes" id="UP000078544"/>
    </source>
</evidence>
<evidence type="ECO:0000256" key="1">
    <source>
        <dbReference type="SAM" id="SignalP"/>
    </source>
</evidence>
<feature type="chain" id="PRO_5007896443" description="Concanavalin A-like lectin/glucanase" evidence="1">
    <location>
        <begin position="33"/>
        <end position="228"/>
    </location>
</feature>
<dbReference type="Proteomes" id="UP000078544">
    <property type="component" value="Unassembled WGS sequence"/>
</dbReference>
<proteinExistence type="predicted"/>
<keyword evidence="3" id="KW-1185">Reference proteome</keyword>